<gene>
    <name evidence="4" type="primary">gspA</name>
    <name evidence="4" type="ORF">LOM8899_01354</name>
</gene>
<keyword evidence="1" id="KW-0328">Glycosyltransferase</keyword>
<evidence type="ECO:0000256" key="2">
    <source>
        <dbReference type="ARBA" id="ARBA00022679"/>
    </source>
</evidence>
<dbReference type="Proteomes" id="UP000201613">
    <property type="component" value="Unassembled WGS sequence"/>
</dbReference>
<dbReference type="EMBL" id="FXZK01000001">
    <property type="protein sequence ID" value="SMY07222.1"/>
    <property type="molecule type" value="Genomic_DNA"/>
</dbReference>
<organism evidence="4 5">
    <name type="scientific">Flavimaricola marinus</name>
    <dbReference type="NCBI Taxonomy" id="1819565"/>
    <lineage>
        <taxon>Bacteria</taxon>
        <taxon>Pseudomonadati</taxon>
        <taxon>Pseudomonadota</taxon>
        <taxon>Alphaproteobacteria</taxon>
        <taxon>Rhodobacterales</taxon>
        <taxon>Paracoccaceae</taxon>
        <taxon>Flavimaricola</taxon>
    </lineage>
</organism>
<keyword evidence="3" id="KW-0479">Metal-binding</keyword>
<keyword evidence="2" id="KW-0808">Transferase</keyword>
<proteinExistence type="predicted"/>
<evidence type="ECO:0000313" key="4">
    <source>
        <dbReference type="EMBL" id="SMY07222.1"/>
    </source>
</evidence>
<protein>
    <submittedName>
        <fullName evidence="4">General stress protein A</fullName>
    </submittedName>
</protein>
<dbReference type="Pfam" id="PF01501">
    <property type="entry name" value="Glyco_transf_8"/>
    <property type="match status" value="1"/>
</dbReference>
<reference evidence="4 5" key="1">
    <citation type="submission" date="2017-05" db="EMBL/GenBank/DDBJ databases">
        <authorList>
            <person name="Song R."/>
            <person name="Chenine A.L."/>
            <person name="Ruprecht R.M."/>
        </authorList>
    </citation>
    <scope>NUCLEOTIDE SEQUENCE [LARGE SCALE GENOMIC DNA]</scope>
    <source>
        <strain evidence="4 5">CECT 8899</strain>
    </source>
</reference>
<evidence type="ECO:0000256" key="3">
    <source>
        <dbReference type="ARBA" id="ARBA00022723"/>
    </source>
</evidence>
<dbReference type="PANTHER" id="PTHR13778">
    <property type="entry name" value="GLYCOSYLTRANSFERASE 8 DOMAIN-CONTAINING PROTEIN"/>
    <property type="match status" value="1"/>
</dbReference>
<dbReference type="GO" id="GO:0046872">
    <property type="term" value="F:metal ion binding"/>
    <property type="evidence" value="ECO:0007669"/>
    <property type="project" value="UniProtKB-KW"/>
</dbReference>
<name>A0A238LCB8_9RHOB</name>
<keyword evidence="5" id="KW-1185">Reference proteome</keyword>
<dbReference type="Gene3D" id="3.90.550.10">
    <property type="entry name" value="Spore Coat Polysaccharide Biosynthesis Protein SpsA, Chain A"/>
    <property type="match status" value="1"/>
</dbReference>
<dbReference type="AlphaFoldDB" id="A0A238LCB8"/>
<dbReference type="SUPFAM" id="SSF53448">
    <property type="entry name" value="Nucleotide-diphospho-sugar transferases"/>
    <property type="match status" value="1"/>
</dbReference>
<dbReference type="InterPro" id="IPR050748">
    <property type="entry name" value="Glycosyltrans_8_dom-fam"/>
</dbReference>
<dbReference type="InterPro" id="IPR029044">
    <property type="entry name" value="Nucleotide-diphossugar_trans"/>
</dbReference>
<dbReference type="RefSeq" id="WP_245820455.1">
    <property type="nucleotide sequence ID" value="NZ_FXZK01000001.1"/>
</dbReference>
<dbReference type="GO" id="GO:0016757">
    <property type="term" value="F:glycosyltransferase activity"/>
    <property type="evidence" value="ECO:0007669"/>
    <property type="project" value="UniProtKB-KW"/>
</dbReference>
<dbReference type="PANTHER" id="PTHR13778:SF47">
    <property type="entry name" value="LIPOPOLYSACCHARIDE 1,3-GALACTOSYLTRANSFERASE"/>
    <property type="match status" value="1"/>
</dbReference>
<evidence type="ECO:0000313" key="5">
    <source>
        <dbReference type="Proteomes" id="UP000201613"/>
    </source>
</evidence>
<dbReference type="InterPro" id="IPR002495">
    <property type="entry name" value="Glyco_trans_8"/>
</dbReference>
<dbReference type="CDD" id="cd04194">
    <property type="entry name" value="GT8_A4GalT_like"/>
    <property type="match status" value="1"/>
</dbReference>
<evidence type="ECO:0000256" key="1">
    <source>
        <dbReference type="ARBA" id="ARBA00022676"/>
    </source>
</evidence>
<accession>A0A238LCB8</accession>
<sequence length="321" mass="36043">MLITTQSDRPASARRAVAFCCDGNYLPYALFAASQIAALHPERGFDILLCDTAKLAIPDTLGRHGFRSVQIDTQSVFDGFGVDARRTSAMYLRLALPDALAQDYDRILYLDSDIFVQSGSLSSLLGANLHGHALGAVRDNIQWRTPSRIAPEFKTVGLSNAPYFNSGVLLVDVAEWQRQDILSRAVAIGRDHALMRHDQTLLNIVLHQNWAELSPVWNWQYSAQARLFEPMMDAHIIHFIGSRKPWKDPEGELPPRFAARLAAFLSEHLPGHPTIGTDRSPVLDTGLMRKMLVRHLMNLGKTQRYLSRFPTDTTTYPQERP</sequence>